<evidence type="ECO:0000313" key="3">
    <source>
        <dbReference type="Proteomes" id="UP001652680"/>
    </source>
</evidence>
<evidence type="ECO:0000256" key="1">
    <source>
        <dbReference type="SAM" id="SignalP"/>
    </source>
</evidence>
<protein>
    <submittedName>
        <fullName evidence="4">Uncharacterized protein LOC108038231</fullName>
    </submittedName>
</protein>
<name>A0A6P4E248_DRORH</name>
<reference evidence="2" key="3">
    <citation type="submission" date="2025-05" db="UniProtKB">
        <authorList>
            <consortium name="EnsemblMetazoa"/>
        </authorList>
    </citation>
    <scope>IDENTIFICATION</scope>
</reference>
<feature type="signal peptide" evidence="1">
    <location>
        <begin position="1"/>
        <end position="22"/>
    </location>
</feature>
<sequence length="184" mass="20802">MRGFAVFILIFYMIQSEHSSNARPFILFQNIKKNVFDKYTNFLKKGVSFLQTTYETGKGTQKNRGSEKEKQFLNTLVKLCESEMGSPENRGLDITVGAQNIKNLNTIKNNITMPEIKMPAITVVIVKDAKELAKYQEKNKNTNNATIIIQSAKPKAAPRTAKKISPDVKKCVLMKVEDLKVIKT</sequence>
<reference evidence="3" key="1">
    <citation type="journal article" date="2021" name="Elife">
        <title>Highly contiguous assemblies of 101 drosophilid genomes.</title>
        <authorList>
            <person name="Kim B.Y."/>
            <person name="Wang J.R."/>
            <person name="Miller D.E."/>
            <person name="Barmina O."/>
            <person name="Delaney E."/>
            <person name="Thompson A."/>
            <person name="Comeault A.A."/>
            <person name="Peede D."/>
            <person name="D'Agostino E.R."/>
            <person name="Pelaez J."/>
            <person name="Aguilar J.M."/>
            <person name="Haji D."/>
            <person name="Matsunaga T."/>
            <person name="Armstrong E.E."/>
            <person name="Zych M."/>
            <person name="Ogawa Y."/>
            <person name="Stamenkovic-Radak M."/>
            <person name="Jelic M."/>
            <person name="Veselinovic M.S."/>
            <person name="Tanaskovic M."/>
            <person name="Eric P."/>
            <person name="Gao J.J."/>
            <person name="Katoh T.K."/>
            <person name="Toda M.J."/>
            <person name="Watabe H."/>
            <person name="Watada M."/>
            <person name="Davis J.S."/>
            <person name="Moyle L.C."/>
            <person name="Manoli G."/>
            <person name="Bertolini E."/>
            <person name="Kostal V."/>
            <person name="Hawley R.S."/>
            <person name="Takahashi A."/>
            <person name="Jones C.D."/>
            <person name="Price D.K."/>
            <person name="Whiteman N."/>
            <person name="Kopp A."/>
            <person name="Matute D.R."/>
            <person name="Petrov D.A."/>
        </authorList>
    </citation>
    <scope>NUCLEOTIDE SEQUENCE [LARGE SCALE GENOMIC DNA]</scope>
</reference>
<dbReference type="EnsemblMetazoa" id="XM_017114980.2">
    <property type="protein sequence ID" value="XP_016970469.1"/>
    <property type="gene ID" value="LOC108038231"/>
</dbReference>
<evidence type="ECO:0000313" key="4">
    <source>
        <dbReference type="RefSeq" id="XP_016970469.1"/>
    </source>
</evidence>
<keyword evidence="3" id="KW-1185">Reference proteome</keyword>
<feature type="chain" id="PRO_5027641342" evidence="1">
    <location>
        <begin position="23"/>
        <end position="184"/>
    </location>
</feature>
<dbReference type="GeneID" id="108038231"/>
<reference evidence="4" key="2">
    <citation type="submission" date="2025-04" db="UniProtKB">
        <authorList>
            <consortium name="RefSeq"/>
        </authorList>
    </citation>
    <scope>IDENTIFICATION</scope>
</reference>
<dbReference type="AlphaFoldDB" id="A0A6P4E248"/>
<gene>
    <name evidence="4" type="primary">LOC108038231</name>
    <name evidence="2" type="synonym">108038231</name>
</gene>
<accession>A0A6P4E248</accession>
<evidence type="ECO:0000313" key="2">
    <source>
        <dbReference type="EnsemblMetazoa" id="XP_016970469.1"/>
    </source>
</evidence>
<dbReference type="RefSeq" id="XP_016970469.1">
    <property type="nucleotide sequence ID" value="XM_017114980.1"/>
</dbReference>
<proteinExistence type="predicted"/>
<keyword evidence="1" id="KW-0732">Signal</keyword>
<dbReference type="Proteomes" id="UP001652680">
    <property type="component" value="Unassembled WGS sequence"/>
</dbReference>
<organism evidence="4">
    <name type="scientific">Drosophila rhopaloa</name>
    <name type="common">Fruit fly</name>
    <dbReference type="NCBI Taxonomy" id="1041015"/>
    <lineage>
        <taxon>Eukaryota</taxon>
        <taxon>Metazoa</taxon>
        <taxon>Ecdysozoa</taxon>
        <taxon>Arthropoda</taxon>
        <taxon>Hexapoda</taxon>
        <taxon>Insecta</taxon>
        <taxon>Pterygota</taxon>
        <taxon>Neoptera</taxon>
        <taxon>Endopterygota</taxon>
        <taxon>Diptera</taxon>
        <taxon>Brachycera</taxon>
        <taxon>Muscomorpha</taxon>
        <taxon>Ephydroidea</taxon>
        <taxon>Drosophilidae</taxon>
        <taxon>Drosophila</taxon>
        <taxon>Sophophora</taxon>
    </lineage>
</organism>
<dbReference type="OrthoDB" id="7866902at2759"/>